<feature type="transmembrane region" description="Helical" evidence="2">
    <location>
        <begin position="109"/>
        <end position="131"/>
    </location>
</feature>
<dbReference type="EMBL" id="KZ819322">
    <property type="protein sequence ID" value="PWN22646.1"/>
    <property type="molecule type" value="Genomic_DNA"/>
</dbReference>
<keyword evidence="2" id="KW-0812">Transmembrane</keyword>
<feature type="compositionally biased region" description="Polar residues" evidence="1">
    <location>
        <begin position="221"/>
        <end position="230"/>
    </location>
</feature>
<feature type="region of interest" description="Disordered" evidence="1">
    <location>
        <begin position="331"/>
        <end position="400"/>
    </location>
</feature>
<feature type="transmembrane region" description="Helical" evidence="2">
    <location>
        <begin position="308"/>
        <end position="327"/>
    </location>
</feature>
<feature type="transmembrane region" description="Helical" evidence="2">
    <location>
        <begin position="173"/>
        <end position="193"/>
    </location>
</feature>
<proteinExistence type="predicted"/>
<feature type="transmembrane region" description="Helical" evidence="2">
    <location>
        <begin position="563"/>
        <end position="586"/>
    </location>
</feature>
<gene>
    <name evidence="3" type="ORF">BCV69DRAFT_93197</name>
</gene>
<feature type="transmembrane region" description="Helical" evidence="2">
    <location>
        <begin position="138"/>
        <end position="161"/>
    </location>
</feature>
<feature type="compositionally biased region" description="Low complexity" evidence="1">
    <location>
        <begin position="601"/>
        <end position="614"/>
    </location>
</feature>
<protein>
    <recommendedName>
        <fullName evidence="5">MFS general substrate transporter</fullName>
    </recommendedName>
</protein>
<dbReference type="Proteomes" id="UP000245942">
    <property type="component" value="Unassembled WGS sequence"/>
</dbReference>
<reference evidence="3 4" key="1">
    <citation type="journal article" date="2018" name="Mol. Biol. Evol.">
        <title>Broad Genomic Sampling Reveals a Smut Pathogenic Ancestry of the Fungal Clade Ustilaginomycotina.</title>
        <authorList>
            <person name="Kijpornyongpan T."/>
            <person name="Mondo S.J."/>
            <person name="Barry K."/>
            <person name="Sandor L."/>
            <person name="Lee J."/>
            <person name="Lipzen A."/>
            <person name="Pangilinan J."/>
            <person name="LaButti K."/>
            <person name="Hainaut M."/>
            <person name="Henrissat B."/>
            <person name="Grigoriev I.V."/>
            <person name="Spatafora J.W."/>
            <person name="Aime M.C."/>
        </authorList>
    </citation>
    <scope>NUCLEOTIDE SEQUENCE [LARGE SCALE GENOMIC DNA]</scope>
    <source>
        <strain evidence="3 4">MCA 4718</strain>
    </source>
</reference>
<evidence type="ECO:0000256" key="1">
    <source>
        <dbReference type="SAM" id="MobiDB-lite"/>
    </source>
</evidence>
<feature type="compositionally biased region" description="Basic and acidic residues" evidence="1">
    <location>
        <begin position="383"/>
        <end position="393"/>
    </location>
</feature>
<dbReference type="PANTHER" id="PTHR23524:SF1">
    <property type="entry name" value="MRH DOMAIN-CONTAINING PROTEIN-RELATED"/>
    <property type="match status" value="1"/>
</dbReference>
<dbReference type="PANTHER" id="PTHR23524">
    <property type="entry name" value="TRANSPORTER, PUTATIVE (AFU_ORTHOLOGUE AFUA_8G04850)-RELATED"/>
    <property type="match status" value="1"/>
</dbReference>
<feature type="transmembrane region" description="Helical" evidence="2">
    <location>
        <begin position="532"/>
        <end position="551"/>
    </location>
</feature>
<dbReference type="AlphaFoldDB" id="A0A316UBS4"/>
<keyword evidence="2" id="KW-1133">Transmembrane helix</keyword>
<feature type="compositionally biased region" description="Basic residues" evidence="1">
    <location>
        <begin position="335"/>
        <end position="346"/>
    </location>
</feature>
<dbReference type="RefSeq" id="XP_025349806.1">
    <property type="nucleotide sequence ID" value="XM_025495645.1"/>
</dbReference>
<feature type="transmembrane region" description="Helical" evidence="2">
    <location>
        <begin position="254"/>
        <end position="274"/>
    </location>
</feature>
<keyword evidence="2" id="KW-0472">Membrane</keyword>
<evidence type="ECO:0000256" key="2">
    <source>
        <dbReference type="SAM" id="Phobius"/>
    </source>
</evidence>
<feature type="region of interest" description="Disordered" evidence="1">
    <location>
        <begin position="194"/>
        <end position="250"/>
    </location>
</feature>
<dbReference type="InterPro" id="IPR036259">
    <property type="entry name" value="MFS_trans_sf"/>
</dbReference>
<dbReference type="GeneID" id="37017379"/>
<organism evidence="3 4">
    <name type="scientific">Pseudomicrostroma glucosiphilum</name>
    <dbReference type="NCBI Taxonomy" id="1684307"/>
    <lineage>
        <taxon>Eukaryota</taxon>
        <taxon>Fungi</taxon>
        <taxon>Dikarya</taxon>
        <taxon>Basidiomycota</taxon>
        <taxon>Ustilaginomycotina</taxon>
        <taxon>Exobasidiomycetes</taxon>
        <taxon>Microstromatales</taxon>
        <taxon>Microstromatales incertae sedis</taxon>
        <taxon>Pseudomicrostroma</taxon>
    </lineage>
</organism>
<dbReference type="OrthoDB" id="18110at2759"/>
<feature type="region of interest" description="Disordered" evidence="1">
    <location>
        <begin position="1"/>
        <end position="26"/>
    </location>
</feature>
<dbReference type="Gene3D" id="1.20.1250.20">
    <property type="entry name" value="MFS general substrate transporter like domains"/>
    <property type="match status" value="1"/>
</dbReference>
<dbReference type="SUPFAM" id="SSF103473">
    <property type="entry name" value="MFS general substrate transporter"/>
    <property type="match status" value="2"/>
</dbReference>
<feature type="transmembrane region" description="Helical" evidence="2">
    <location>
        <begin position="61"/>
        <end position="89"/>
    </location>
</feature>
<feature type="compositionally biased region" description="Polar residues" evidence="1">
    <location>
        <begin position="194"/>
        <end position="207"/>
    </location>
</feature>
<evidence type="ECO:0008006" key="5">
    <source>
        <dbReference type="Google" id="ProtNLM"/>
    </source>
</evidence>
<accession>A0A316UBS4</accession>
<feature type="transmembrane region" description="Helical" evidence="2">
    <location>
        <begin position="508"/>
        <end position="525"/>
    </location>
</feature>
<evidence type="ECO:0000313" key="3">
    <source>
        <dbReference type="EMBL" id="PWN22646.1"/>
    </source>
</evidence>
<keyword evidence="4" id="KW-1185">Reference proteome</keyword>
<evidence type="ECO:0000313" key="4">
    <source>
        <dbReference type="Proteomes" id="UP000245942"/>
    </source>
</evidence>
<feature type="transmembrane region" description="Helical" evidence="2">
    <location>
        <begin position="438"/>
        <end position="463"/>
    </location>
</feature>
<name>A0A316UBS4_9BASI</name>
<sequence>MSLPSFDIRNRQQANDSEHDGEDEDNGLIARSTARSRQRGAAAAPSSTWQGALGLHPRVSVLSLCALLIHFSSSILFLVFLNSLQPFYIAQLQDTPSRGSSDELPSLRIGLLTGKLAFSDELASIFLVLLWGALSDRLGIHIVASVGYCLISLGLVSYALARKPWPDLLWARLIFAGGGSAVTAMLTASLATFSSGDSGPTDASNRVTGAPSDDEADAPRSASQSQQATEATPLLDPSNGTLAPPSTKPRHGRLASLAGLFTGLGAIVAVFLLLPLPVRLASLHEAERDGSGTGGPDDPFVQQGTREAFLIVACLALFSAASVAVGLRHPDKVESKRKRAANRQRLSRTTSGDSVAQEDDGQEEVSGTREPGQLPSRLSARQARRERLRDRMQAGRGSSSPWAVLHRGLSVVTATIVDVGARSLDGFRLAGRDKTGRVVLAYLGGALARGVTIGSTVFLPLLISHYFYTTNPALCPPPSTGTGTPSLPPSELKRTCKQAYTLTSAQSGVLQTVALVLAPFVGLASDALGAETVLGAGAFLGLGALLVYGVGLPGEGDPRVPRAWIAACILGVTQITSIITSLSLIASLKSSSTNHLNSPRSGALAGAYSSSGVR</sequence>
<feature type="region of interest" description="Disordered" evidence="1">
    <location>
        <begin position="592"/>
        <end position="614"/>
    </location>
</feature>
<dbReference type="STRING" id="1684307.A0A316UBS4"/>